<name>S2K7S4_MUCC1</name>
<feature type="chain" id="PRO_5004509774" description="Extracellular membrane protein CFEM domain-containing protein" evidence="1">
    <location>
        <begin position="21"/>
        <end position="102"/>
    </location>
</feature>
<dbReference type="OrthoDB" id="2212472at2759"/>
<dbReference type="OMA" id="RICYHEH"/>
<protein>
    <recommendedName>
        <fullName evidence="4">Extracellular membrane protein CFEM domain-containing protein</fullName>
    </recommendedName>
</protein>
<reference evidence="3" key="1">
    <citation type="submission" date="2013-05" db="EMBL/GenBank/DDBJ databases">
        <title>The Genome sequence of Mucor circinelloides f. circinelloides 1006PhL.</title>
        <authorList>
            <consortium name="The Broad Institute Genomics Platform"/>
            <person name="Cuomo C."/>
            <person name="Earl A."/>
            <person name="Findley K."/>
            <person name="Lee S.C."/>
            <person name="Walker B."/>
            <person name="Young S."/>
            <person name="Zeng Q."/>
            <person name="Gargeya S."/>
            <person name="Fitzgerald M."/>
            <person name="Haas B."/>
            <person name="Abouelleil A."/>
            <person name="Allen A.W."/>
            <person name="Alvarado L."/>
            <person name="Arachchi H.M."/>
            <person name="Berlin A.M."/>
            <person name="Chapman S.B."/>
            <person name="Gainer-Dewar J."/>
            <person name="Goldberg J."/>
            <person name="Griggs A."/>
            <person name="Gujja S."/>
            <person name="Hansen M."/>
            <person name="Howarth C."/>
            <person name="Imamovic A."/>
            <person name="Ireland A."/>
            <person name="Larimer J."/>
            <person name="McCowan C."/>
            <person name="Murphy C."/>
            <person name="Pearson M."/>
            <person name="Poon T.W."/>
            <person name="Priest M."/>
            <person name="Roberts A."/>
            <person name="Saif S."/>
            <person name="Shea T."/>
            <person name="Sisk P."/>
            <person name="Sykes S."/>
            <person name="Wortman J."/>
            <person name="Nusbaum C."/>
            <person name="Birren B."/>
        </authorList>
    </citation>
    <scope>NUCLEOTIDE SEQUENCE [LARGE SCALE GENOMIC DNA]</scope>
    <source>
        <strain evidence="3">1006PhL</strain>
    </source>
</reference>
<keyword evidence="1" id="KW-0732">Signal</keyword>
<evidence type="ECO:0000313" key="2">
    <source>
        <dbReference type="EMBL" id="EPB88310.1"/>
    </source>
</evidence>
<evidence type="ECO:0000313" key="3">
    <source>
        <dbReference type="Proteomes" id="UP000014254"/>
    </source>
</evidence>
<accession>S2K7S4</accession>
<keyword evidence="3" id="KW-1185">Reference proteome</keyword>
<dbReference type="EMBL" id="KE123953">
    <property type="protein sequence ID" value="EPB88310.1"/>
    <property type="molecule type" value="Genomic_DNA"/>
</dbReference>
<proteinExistence type="predicted"/>
<organism evidence="2 3">
    <name type="scientific">Mucor circinelloides f. circinelloides (strain 1006PhL)</name>
    <name type="common">Mucormycosis agent</name>
    <name type="synonym">Calyptromyces circinelloides</name>
    <dbReference type="NCBI Taxonomy" id="1220926"/>
    <lineage>
        <taxon>Eukaryota</taxon>
        <taxon>Fungi</taxon>
        <taxon>Fungi incertae sedis</taxon>
        <taxon>Mucoromycota</taxon>
        <taxon>Mucoromycotina</taxon>
        <taxon>Mucoromycetes</taxon>
        <taxon>Mucorales</taxon>
        <taxon>Mucorineae</taxon>
        <taxon>Mucoraceae</taxon>
        <taxon>Mucor</taxon>
    </lineage>
</organism>
<evidence type="ECO:0008006" key="4">
    <source>
        <dbReference type="Google" id="ProtNLM"/>
    </source>
</evidence>
<dbReference type="Proteomes" id="UP000014254">
    <property type="component" value="Unassembled WGS sequence"/>
</dbReference>
<dbReference type="InParanoid" id="S2K7S4"/>
<gene>
    <name evidence="2" type="ORF">HMPREF1544_04894</name>
</gene>
<dbReference type="AlphaFoldDB" id="S2K7S4"/>
<evidence type="ECO:0000256" key="1">
    <source>
        <dbReference type="SAM" id="SignalP"/>
    </source>
</evidence>
<sequence>MVNFMQLFTLLVIFIHVSLGQLLVPDASNNCTAELWEFCDQFLLNGGLQCHRSAQRICYHEHQEMNDREYCSQNATYNCRTFISKYGYACNATSCVSSNNII</sequence>
<feature type="signal peptide" evidence="1">
    <location>
        <begin position="1"/>
        <end position="20"/>
    </location>
</feature>
<dbReference type="VEuPathDB" id="FungiDB:HMPREF1544_04894"/>